<sequence>MARLRETVWPHEVGPRIFGIMEKNSIESGHCIASYAGGGKYQVNSMLGAMFVVDLERHTCTCRKWDLSGIPCPHALASIAKSEHSPLDFVHAFYKRPTYDRAYEGYISPMPRRPKLSRNREADEIPKEATKLKRYGIVMTCRNCGQEGHNFAGCPQLGQGQPRGRARCGRRGRGAVRGRGARGKGAATANGDVDITSVNASGTTASGTTTVRGVKRGRGVVSEQQQTQARPKFNVKRGAQAPYVIRKTNLFADSQAGQSSQAPSGPAPSSQAPSGPAPSKQAPSQSVPHSQGPSQPAPRSQAPPQPAQSSQAHQGSSSQPQPMVTSPKRPRLKSPAKRIRPWRV</sequence>
<dbReference type="Pfam" id="PF04434">
    <property type="entry name" value="SWIM"/>
    <property type="match status" value="1"/>
</dbReference>
<dbReference type="SMART" id="SM00575">
    <property type="entry name" value="ZnF_PMZ"/>
    <property type="match status" value="1"/>
</dbReference>
<feature type="compositionally biased region" description="Low complexity" evidence="5">
    <location>
        <begin position="307"/>
        <end position="322"/>
    </location>
</feature>
<dbReference type="Proteomes" id="UP001054821">
    <property type="component" value="Chromosome 1"/>
</dbReference>
<feature type="compositionally biased region" description="Basic residues" evidence="5">
    <location>
        <begin position="164"/>
        <end position="182"/>
    </location>
</feature>
<feature type="domain" description="SWIM-type" evidence="7">
    <location>
        <begin position="51"/>
        <end position="83"/>
    </location>
</feature>
<dbReference type="InterPro" id="IPR007527">
    <property type="entry name" value="Znf_SWIM"/>
</dbReference>
<proteinExistence type="predicted"/>
<feature type="domain" description="CCHC-type" evidence="6">
    <location>
        <begin position="141"/>
        <end position="156"/>
    </location>
</feature>
<feature type="compositionally biased region" description="Low complexity" evidence="5">
    <location>
        <begin position="184"/>
        <end position="212"/>
    </location>
</feature>
<feature type="region of interest" description="Disordered" evidence="5">
    <location>
        <begin position="159"/>
        <end position="240"/>
    </location>
</feature>
<feature type="compositionally biased region" description="Basic residues" evidence="5">
    <location>
        <begin position="328"/>
        <end position="344"/>
    </location>
</feature>
<dbReference type="GO" id="GO:0008270">
    <property type="term" value="F:zinc ion binding"/>
    <property type="evidence" value="ECO:0007669"/>
    <property type="project" value="UniProtKB-KW"/>
</dbReference>
<evidence type="ECO:0000256" key="3">
    <source>
        <dbReference type="ARBA" id="ARBA00022833"/>
    </source>
</evidence>
<evidence type="ECO:0000256" key="5">
    <source>
        <dbReference type="SAM" id="MobiDB-lite"/>
    </source>
</evidence>
<feature type="compositionally biased region" description="Low complexity" evidence="5">
    <location>
        <begin position="255"/>
        <end position="300"/>
    </location>
</feature>
<keyword evidence="2 4" id="KW-0863">Zinc-finger</keyword>
<feature type="region of interest" description="Disordered" evidence="5">
    <location>
        <begin position="255"/>
        <end position="344"/>
    </location>
</feature>
<protein>
    <recommendedName>
        <fullName evidence="10">SWIM-type domain-containing protein</fullName>
    </recommendedName>
</protein>
<evidence type="ECO:0000256" key="4">
    <source>
        <dbReference type="PROSITE-ProRule" id="PRU00047"/>
    </source>
</evidence>
<dbReference type="GO" id="GO:0003676">
    <property type="term" value="F:nucleic acid binding"/>
    <property type="evidence" value="ECO:0007669"/>
    <property type="project" value="InterPro"/>
</dbReference>
<organism evidence="8 9">
    <name type="scientific">Prunus dulcis</name>
    <name type="common">Almond</name>
    <name type="synonym">Amygdalus dulcis</name>
    <dbReference type="NCBI Taxonomy" id="3755"/>
    <lineage>
        <taxon>Eukaryota</taxon>
        <taxon>Viridiplantae</taxon>
        <taxon>Streptophyta</taxon>
        <taxon>Embryophyta</taxon>
        <taxon>Tracheophyta</taxon>
        <taxon>Spermatophyta</taxon>
        <taxon>Magnoliopsida</taxon>
        <taxon>eudicotyledons</taxon>
        <taxon>Gunneridae</taxon>
        <taxon>Pentapetalae</taxon>
        <taxon>rosids</taxon>
        <taxon>fabids</taxon>
        <taxon>Rosales</taxon>
        <taxon>Rosaceae</taxon>
        <taxon>Amygdaloideae</taxon>
        <taxon>Amygdaleae</taxon>
        <taxon>Prunus</taxon>
    </lineage>
</organism>
<evidence type="ECO:0008006" key="10">
    <source>
        <dbReference type="Google" id="ProtNLM"/>
    </source>
</evidence>
<evidence type="ECO:0000313" key="9">
    <source>
        <dbReference type="Proteomes" id="UP001054821"/>
    </source>
</evidence>
<dbReference type="PROSITE" id="PS50966">
    <property type="entry name" value="ZF_SWIM"/>
    <property type="match status" value="1"/>
</dbReference>
<comment type="caution">
    <text evidence="8">The sequence shown here is derived from an EMBL/GenBank/DDBJ whole genome shotgun (WGS) entry which is preliminary data.</text>
</comment>
<evidence type="ECO:0000313" key="8">
    <source>
        <dbReference type="EMBL" id="KAI5355170.1"/>
    </source>
</evidence>
<gene>
    <name evidence="8" type="ORF">L3X38_008065</name>
</gene>
<dbReference type="EMBL" id="JAJFAZ020000001">
    <property type="protein sequence ID" value="KAI5355170.1"/>
    <property type="molecule type" value="Genomic_DNA"/>
</dbReference>
<keyword evidence="1" id="KW-0479">Metal-binding</keyword>
<dbReference type="InterPro" id="IPR006564">
    <property type="entry name" value="Znf_PMZ"/>
</dbReference>
<evidence type="ECO:0000256" key="2">
    <source>
        <dbReference type="ARBA" id="ARBA00022771"/>
    </source>
</evidence>
<evidence type="ECO:0000259" key="7">
    <source>
        <dbReference type="PROSITE" id="PS50966"/>
    </source>
</evidence>
<dbReference type="PANTHER" id="PTHR31973:SF199">
    <property type="entry name" value="SWIM-TYPE DOMAIN-CONTAINING PROTEIN"/>
    <property type="match status" value="1"/>
</dbReference>
<reference evidence="8 9" key="1">
    <citation type="journal article" date="2022" name="G3 (Bethesda)">
        <title>Whole-genome sequence and methylome profiling of the almond [Prunus dulcis (Mill.) D.A. Webb] cultivar 'Nonpareil'.</title>
        <authorList>
            <person name="D'Amico-Willman K.M."/>
            <person name="Ouma W.Z."/>
            <person name="Meulia T."/>
            <person name="Sideli G.M."/>
            <person name="Gradziel T.M."/>
            <person name="Fresnedo-Ramirez J."/>
        </authorList>
    </citation>
    <scope>NUCLEOTIDE SEQUENCE [LARGE SCALE GENOMIC DNA]</scope>
    <source>
        <strain evidence="8">Clone GOH B32 T37-40</strain>
    </source>
</reference>
<evidence type="ECO:0000259" key="6">
    <source>
        <dbReference type="PROSITE" id="PS50158"/>
    </source>
</evidence>
<keyword evidence="9" id="KW-1185">Reference proteome</keyword>
<dbReference type="PROSITE" id="PS50158">
    <property type="entry name" value="ZF_CCHC"/>
    <property type="match status" value="1"/>
</dbReference>
<dbReference type="InterPro" id="IPR001878">
    <property type="entry name" value="Znf_CCHC"/>
</dbReference>
<accession>A0AAD4ZVS9</accession>
<name>A0AAD4ZVS9_PRUDU</name>
<dbReference type="PANTHER" id="PTHR31973">
    <property type="entry name" value="POLYPROTEIN, PUTATIVE-RELATED"/>
    <property type="match status" value="1"/>
</dbReference>
<dbReference type="AlphaFoldDB" id="A0AAD4ZVS9"/>
<keyword evidence="3" id="KW-0862">Zinc</keyword>
<evidence type="ECO:0000256" key="1">
    <source>
        <dbReference type="ARBA" id="ARBA00022723"/>
    </source>
</evidence>